<dbReference type="Proteomes" id="UP000570678">
    <property type="component" value="Unassembled WGS sequence"/>
</dbReference>
<dbReference type="AlphaFoldDB" id="A0A846YU29"/>
<dbReference type="Gene3D" id="1.10.357.10">
    <property type="entry name" value="Tetracycline Repressor, domain 2"/>
    <property type="match status" value="1"/>
</dbReference>
<feature type="domain" description="HTH tetR-type" evidence="5">
    <location>
        <begin position="11"/>
        <end position="71"/>
    </location>
</feature>
<organism evidence="6 7">
    <name type="scientific">Nocardia flavorosea</name>
    <dbReference type="NCBI Taxonomy" id="53429"/>
    <lineage>
        <taxon>Bacteria</taxon>
        <taxon>Bacillati</taxon>
        <taxon>Actinomycetota</taxon>
        <taxon>Actinomycetes</taxon>
        <taxon>Mycobacteriales</taxon>
        <taxon>Nocardiaceae</taxon>
        <taxon>Nocardia</taxon>
    </lineage>
</organism>
<name>A0A846YU29_9NOCA</name>
<dbReference type="GO" id="GO:0003700">
    <property type="term" value="F:DNA-binding transcription factor activity"/>
    <property type="evidence" value="ECO:0007669"/>
    <property type="project" value="TreeGrafter"/>
</dbReference>
<feature type="DNA-binding region" description="H-T-H motif" evidence="4">
    <location>
        <begin position="34"/>
        <end position="53"/>
    </location>
</feature>
<dbReference type="PANTHER" id="PTHR30055:SF234">
    <property type="entry name" value="HTH-TYPE TRANSCRIPTIONAL REGULATOR BETI"/>
    <property type="match status" value="1"/>
</dbReference>
<keyword evidence="7" id="KW-1185">Reference proteome</keyword>
<dbReference type="PRINTS" id="PR00455">
    <property type="entry name" value="HTHTETR"/>
</dbReference>
<keyword evidence="2 4" id="KW-0238">DNA-binding</keyword>
<keyword evidence="1" id="KW-0805">Transcription regulation</keyword>
<dbReference type="PROSITE" id="PS50977">
    <property type="entry name" value="HTH_TETR_2"/>
    <property type="match status" value="1"/>
</dbReference>
<dbReference type="InterPro" id="IPR009057">
    <property type="entry name" value="Homeodomain-like_sf"/>
</dbReference>
<dbReference type="InterPro" id="IPR001647">
    <property type="entry name" value="HTH_TetR"/>
</dbReference>
<evidence type="ECO:0000313" key="7">
    <source>
        <dbReference type="Proteomes" id="UP000570678"/>
    </source>
</evidence>
<evidence type="ECO:0000256" key="4">
    <source>
        <dbReference type="PROSITE-ProRule" id="PRU00335"/>
    </source>
</evidence>
<sequence length="211" mass="23222">MGETATRRSSAQVREAALVAAGAVFAERGFAGARTREIAQRAGLTEKTLFRHFPSKVDLFHAAVFEPFRKVAEAFLAEFERRAQLNLDGETLAYDYVSGLYRFLRDNRANILTLLAAYAHDPEVFGVRRPGSLGQMLDELMAAVEQGVAERGRSAVRPRSVVRLTFGMVLSAAVTNPLLLGEDEDDEPEVIGELVEYVIAGVLHREPRCGT</sequence>
<protein>
    <submittedName>
        <fullName evidence="6">TetR/AcrR family transcriptional regulator</fullName>
    </submittedName>
</protein>
<dbReference type="GO" id="GO:0000976">
    <property type="term" value="F:transcription cis-regulatory region binding"/>
    <property type="evidence" value="ECO:0007669"/>
    <property type="project" value="TreeGrafter"/>
</dbReference>
<dbReference type="InterPro" id="IPR036271">
    <property type="entry name" value="Tet_transcr_reg_TetR-rel_C_sf"/>
</dbReference>
<dbReference type="SUPFAM" id="SSF46689">
    <property type="entry name" value="Homeodomain-like"/>
    <property type="match status" value="1"/>
</dbReference>
<gene>
    <name evidence="6" type="ORF">HGA15_30990</name>
</gene>
<evidence type="ECO:0000313" key="6">
    <source>
        <dbReference type="EMBL" id="NKY60489.1"/>
    </source>
</evidence>
<reference evidence="6 7" key="1">
    <citation type="submission" date="2020-04" db="EMBL/GenBank/DDBJ databases">
        <title>MicrobeNet Type strains.</title>
        <authorList>
            <person name="Nicholson A.C."/>
        </authorList>
    </citation>
    <scope>NUCLEOTIDE SEQUENCE [LARGE SCALE GENOMIC DNA]</scope>
    <source>
        <strain evidence="6 7">JCM 3332</strain>
    </source>
</reference>
<dbReference type="PANTHER" id="PTHR30055">
    <property type="entry name" value="HTH-TYPE TRANSCRIPTIONAL REGULATOR RUTR"/>
    <property type="match status" value="1"/>
</dbReference>
<accession>A0A846YU29</accession>
<evidence type="ECO:0000256" key="3">
    <source>
        <dbReference type="ARBA" id="ARBA00023163"/>
    </source>
</evidence>
<dbReference type="SUPFAM" id="SSF48498">
    <property type="entry name" value="Tetracyclin repressor-like, C-terminal domain"/>
    <property type="match status" value="1"/>
</dbReference>
<evidence type="ECO:0000256" key="1">
    <source>
        <dbReference type="ARBA" id="ARBA00023015"/>
    </source>
</evidence>
<dbReference type="Pfam" id="PF00440">
    <property type="entry name" value="TetR_N"/>
    <property type="match status" value="1"/>
</dbReference>
<evidence type="ECO:0000259" key="5">
    <source>
        <dbReference type="PROSITE" id="PS50977"/>
    </source>
</evidence>
<evidence type="ECO:0000256" key="2">
    <source>
        <dbReference type="ARBA" id="ARBA00023125"/>
    </source>
</evidence>
<proteinExistence type="predicted"/>
<dbReference type="InterPro" id="IPR050109">
    <property type="entry name" value="HTH-type_TetR-like_transc_reg"/>
</dbReference>
<dbReference type="EMBL" id="JAAXOT010000023">
    <property type="protein sequence ID" value="NKY60489.1"/>
    <property type="molecule type" value="Genomic_DNA"/>
</dbReference>
<comment type="caution">
    <text evidence="6">The sequence shown here is derived from an EMBL/GenBank/DDBJ whole genome shotgun (WGS) entry which is preliminary data.</text>
</comment>
<dbReference type="RefSeq" id="WP_168433971.1">
    <property type="nucleotide sequence ID" value="NZ_JAAXOT010000023.1"/>
</dbReference>
<keyword evidence="3" id="KW-0804">Transcription</keyword>